<keyword evidence="4" id="KW-1185">Reference proteome</keyword>
<evidence type="ECO:0000256" key="1">
    <source>
        <dbReference type="SAM" id="MobiDB-lite"/>
    </source>
</evidence>
<keyword evidence="2" id="KW-1133">Transmembrane helix</keyword>
<dbReference type="EMBL" id="CAJVPJ010000876">
    <property type="protein sequence ID" value="CAG8562332.1"/>
    <property type="molecule type" value="Genomic_DNA"/>
</dbReference>
<keyword evidence="2" id="KW-0812">Transmembrane</keyword>
<dbReference type="AlphaFoldDB" id="A0A9N9FX36"/>
<feature type="region of interest" description="Disordered" evidence="1">
    <location>
        <begin position="58"/>
        <end position="91"/>
    </location>
</feature>
<feature type="region of interest" description="Disordered" evidence="1">
    <location>
        <begin position="20"/>
        <end position="40"/>
    </location>
</feature>
<reference evidence="3" key="1">
    <citation type="submission" date="2021-06" db="EMBL/GenBank/DDBJ databases">
        <authorList>
            <person name="Kallberg Y."/>
            <person name="Tangrot J."/>
            <person name="Rosling A."/>
        </authorList>
    </citation>
    <scope>NUCLEOTIDE SEQUENCE</scope>
    <source>
        <strain evidence="3">IA702</strain>
    </source>
</reference>
<dbReference type="OrthoDB" id="63533at2759"/>
<evidence type="ECO:0000256" key="2">
    <source>
        <dbReference type="SAM" id="Phobius"/>
    </source>
</evidence>
<dbReference type="Gene3D" id="1.50.10.100">
    <property type="entry name" value="Chondroitin AC/alginate lyase"/>
    <property type="match status" value="1"/>
</dbReference>
<protein>
    <submittedName>
        <fullName evidence="3">10546_t:CDS:1</fullName>
    </submittedName>
</protein>
<proteinExistence type="predicted"/>
<sequence length="1093" mass="125666">MTAFSSPQQQFQVTARNLITDDTAGSNPSTSTPITSAATANSISNITPTLVTPLSTSTRLLHRPRPEASSSTSTPPTIPPRYHSTAETVTSNTLWKQNTASMSSGISSIHSPHNYSHNNRKTHSLDSTNIHIPSQRPSLPCSLPYTPHYHSYSTEHFDRTYSVQVTRRKRELLLRKLLSASFIACLTAILAYFYFSSSNTSRQLYNSKHGYGNSIRTNNIDNIKNNDQTDQRYFAHNQADTHKDIFSSDSSRTSHPTTHANDIILYRILGNDLPPRHKTGQTLQNLKFILDNEEPFPRTTKYWILNRIFDQSYEKALINLLEARNQSYLRIPFEVDEYLKHDFRLEDFPESDFFHSEEFSRFTNVGKLRTMDHTYYDKNLYVMNNNGGRNAAIQHGKLLPNIRWIFPLDGNCFLTANAHADIIRQLDSYGNDYKYFIIPMARLVNNTQLLVNKDERPSTPEEPQIVFRHDAEMAYNSGMRYGRRSKLELLWRLGVPPRSTHHKQPVPWEVSHPAPSPPSSPLYKSAGWVFRLFSGHSAQELPQKEASTLRALNRLLAIQGFIDNVDETIARTVQGFNPHKLWIYDEEEFEKVKLNLWVGDQKTKKLVSFLADRANMIAKDIEKDVVVVEKNVWALGNGLRKWNDRNADRDDAKFNIMSEKYNQEHLNRENKDKGQFVDNIITYTNCQERSQERELGGEVNNGHYLATPDAHTQAGSKSHHCTPSLSTNNMHLAPLFENITTLTLSHYFSSNDVHARHAANLIRWVLLSSYAVGDQNDPDVVHSTTESETDQYPDEGYAFPALHRIPRVMEKYAKLDYNMRYENEYEDPRKENQNGKFSKEEDEIVKELLRTDLSHFLDSCRLLYRSHALSHHEYLELKSLASTWLELLLYSSSAIATSRLPDHRATLYDLNVSALAAFTNDVRMYLRVINRCRMRIGKHFHVSPYAGQTKQIFEIDYVNTYGSEKNDLNEYNEALLKHSTLNLQYWLLLTRGVQNAAVGKDLWQYTAKQGQRLPRAMMSHLDLYHSRVQVQDDILKPLLHIAQAAHSNIGGKMDVFGDLEGKKEWRRIVERRVGIGSEAREWGIPPFWMLGIA</sequence>
<gene>
    <name evidence="3" type="ORF">POCULU_LOCUS5574</name>
</gene>
<dbReference type="InterPro" id="IPR008929">
    <property type="entry name" value="Chondroitin_lyas"/>
</dbReference>
<feature type="compositionally biased region" description="Low complexity" evidence="1">
    <location>
        <begin position="26"/>
        <end position="40"/>
    </location>
</feature>
<name>A0A9N9FX36_9GLOM</name>
<comment type="caution">
    <text evidence="3">The sequence shown here is derived from an EMBL/GenBank/DDBJ whole genome shotgun (WGS) entry which is preliminary data.</text>
</comment>
<dbReference type="Proteomes" id="UP000789572">
    <property type="component" value="Unassembled WGS sequence"/>
</dbReference>
<organism evidence="3 4">
    <name type="scientific">Paraglomus occultum</name>
    <dbReference type="NCBI Taxonomy" id="144539"/>
    <lineage>
        <taxon>Eukaryota</taxon>
        <taxon>Fungi</taxon>
        <taxon>Fungi incertae sedis</taxon>
        <taxon>Mucoromycota</taxon>
        <taxon>Glomeromycotina</taxon>
        <taxon>Glomeromycetes</taxon>
        <taxon>Paraglomerales</taxon>
        <taxon>Paraglomeraceae</taxon>
        <taxon>Paraglomus</taxon>
    </lineage>
</organism>
<accession>A0A9N9FX36</accession>
<evidence type="ECO:0000313" key="4">
    <source>
        <dbReference type="Proteomes" id="UP000789572"/>
    </source>
</evidence>
<evidence type="ECO:0000313" key="3">
    <source>
        <dbReference type="EMBL" id="CAG8562332.1"/>
    </source>
</evidence>
<feature type="transmembrane region" description="Helical" evidence="2">
    <location>
        <begin position="177"/>
        <end position="195"/>
    </location>
</feature>
<keyword evidence="2" id="KW-0472">Membrane</keyword>